<dbReference type="Proteomes" id="UP000008457">
    <property type="component" value="Chromosome"/>
</dbReference>
<keyword evidence="3" id="KW-1185">Reference proteome</keyword>
<feature type="chain" id="PRO_5038499499" description="Lipoprotein" evidence="1">
    <location>
        <begin position="23"/>
        <end position="195"/>
    </location>
</feature>
<name>F3ZZA9_MAHA5</name>
<reference evidence="2 3" key="2">
    <citation type="journal article" date="2011" name="Stand. Genomic Sci.">
        <title>Complete genome sequence of Mahella australiensis type strain (50-1 BON).</title>
        <authorList>
            <person name="Sikorski J."/>
            <person name="Teshima H."/>
            <person name="Nolan M."/>
            <person name="Lucas S."/>
            <person name="Hammon N."/>
            <person name="Deshpande S."/>
            <person name="Cheng J.F."/>
            <person name="Pitluck S."/>
            <person name="Liolios K."/>
            <person name="Pagani I."/>
            <person name="Ivanova N."/>
            <person name="Huntemann M."/>
            <person name="Mavromatis K."/>
            <person name="Ovchinikova G."/>
            <person name="Pati A."/>
            <person name="Tapia R."/>
            <person name="Han C."/>
            <person name="Goodwin L."/>
            <person name="Chen A."/>
            <person name="Palaniappan K."/>
            <person name="Land M."/>
            <person name="Hauser L."/>
            <person name="Ngatchou-Djao O.D."/>
            <person name="Rohde M."/>
            <person name="Pukall R."/>
            <person name="Spring S."/>
            <person name="Abt B."/>
            <person name="Goker M."/>
            <person name="Detter J.C."/>
            <person name="Woyke T."/>
            <person name="Bristow J."/>
            <person name="Markowitz V."/>
            <person name="Hugenholtz P."/>
            <person name="Eisen J.A."/>
            <person name="Kyrpides N.C."/>
            <person name="Klenk H.P."/>
            <person name="Lapidus A."/>
        </authorList>
    </citation>
    <scope>NUCLEOTIDE SEQUENCE [LARGE SCALE GENOMIC DNA]</scope>
    <source>
        <strain evidence="3">DSM 15567 / CIP 107919 / 50-1 BON</strain>
    </source>
</reference>
<reference evidence="3" key="1">
    <citation type="submission" date="2010-11" db="EMBL/GenBank/DDBJ databases">
        <title>The complete genome of Mahella australiensis DSM 15567.</title>
        <authorList>
            <consortium name="US DOE Joint Genome Institute (JGI-PGF)"/>
            <person name="Lucas S."/>
            <person name="Copeland A."/>
            <person name="Lapidus A."/>
            <person name="Bruce D."/>
            <person name="Goodwin L."/>
            <person name="Pitluck S."/>
            <person name="Kyrpides N."/>
            <person name="Mavromatis K."/>
            <person name="Pagani I."/>
            <person name="Ivanova N."/>
            <person name="Teshima H."/>
            <person name="Brettin T."/>
            <person name="Detter J.C."/>
            <person name="Han C."/>
            <person name="Tapia R."/>
            <person name="Land M."/>
            <person name="Hauser L."/>
            <person name="Markowitz V."/>
            <person name="Cheng J.-F."/>
            <person name="Hugenholtz P."/>
            <person name="Woyke T."/>
            <person name="Wu D."/>
            <person name="Spring S."/>
            <person name="Pukall R."/>
            <person name="Steenblock K."/>
            <person name="Schneider S."/>
            <person name="Klenk H.-P."/>
            <person name="Eisen J.A."/>
        </authorList>
    </citation>
    <scope>NUCLEOTIDE SEQUENCE [LARGE SCALE GENOMIC DNA]</scope>
    <source>
        <strain evidence="3">DSM 15567 / CIP 107919 / 50-1 BON</strain>
    </source>
</reference>
<dbReference type="PROSITE" id="PS51257">
    <property type="entry name" value="PROKAR_LIPOPROTEIN"/>
    <property type="match status" value="1"/>
</dbReference>
<gene>
    <name evidence="2" type="ordered locus">Mahau_0506</name>
</gene>
<feature type="signal peptide" evidence="1">
    <location>
        <begin position="1"/>
        <end position="22"/>
    </location>
</feature>
<proteinExistence type="predicted"/>
<sequence length="195" mass="22410">MKLKFLCLILSTMFLLTFVSCSQNNSNVSTSGDANDLVEEDIFGNVVTKTDNGFKFQNIEWMSNQAVIKEKAPEASYEEKLDRLETHKKYDDREIVVLYHMQDDKFCGGEFLIKFNNESDYEAYLPKIKEQAEDFFKEPPMGNSLDDLLDGKEVVWEGKDKSYVRIIPSGEGDYYKNVITIKVDAPMDIAPRDID</sequence>
<dbReference type="EMBL" id="CP002360">
    <property type="protein sequence ID" value="AEE95719.1"/>
    <property type="molecule type" value="Genomic_DNA"/>
</dbReference>
<evidence type="ECO:0000313" key="2">
    <source>
        <dbReference type="EMBL" id="AEE95719.1"/>
    </source>
</evidence>
<evidence type="ECO:0008006" key="4">
    <source>
        <dbReference type="Google" id="ProtNLM"/>
    </source>
</evidence>
<dbReference type="OrthoDB" id="2621032at2"/>
<organism evidence="2 3">
    <name type="scientific">Mahella australiensis (strain DSM 15567 / CIP 107919 / 50-1 BON)</name>
    <dbReference type="NCBI Taxonomy" id="697281"/>
    <lineage>
        <taxon>Bacteria</taxon>
        <taxon>Bacillati</taxon>
        <taxon>Bacillota</taxon>
        <taxon>Clostridia</taxon>
        <taxon>Thermoanaerobacterales</taxon>
        <taxon>Thermoanaerobacterales Family IV. Incertae Sedis</taxon>
        <taxon>Mahella</taxon>
    </lineage>
</organism>
<evidence type="ECO:0000313" key="3">
    <source>
        <dbReference type="Proteomes" id="UP000008457"/>
    </source>
</evidence>
<evidence type="ECO:0000256" key="1">
    <source>
        <dbReference type="SAM" id="SignalP"/>
    </source>
</evidence>
<dbReference type="HOGENOM" id="CLU_1394877_0_0_9"/>
<dbReference type="KEGG" id="mas:Mahau_0506"/>
<dbReference type="eggNOG" id="ENOG50314XW">
    <property type="taxonomic scope" value="Bacteria"/>
</dbReference>
<accession>F3ZZA9</accession>
<keyword evidence="1" id="KW-0732">Signal</keyword>
<dbReference type="AlphaFoldDB" id="F3ZZA9"/>
<protein>
    <recommendedName>
        <fullName evidence="4">Lipoprotein</fullName>
    </recommendedName>
</protein>
<dbReference type="RefSeq" id="WP_013780152.1">
    <property type="nucleotide sequence ID" value="NC_015520.1"/>
</dbReference>